<dbReference type="PROSITE" id="PS51384">
    <property type="entry name" value="FAD_FR"/>
    <property type="match status" value="1"/>
</dbReference>
<dbReference type="PRINTS" id="PR00410">
    <property type="entry name" value="PHEHYDRXLASE"/>
</dbReference>
<dbReference type="STRING" id="1416801.SAMN05192553_105131"/>
<evidence type="ECO:0000313" key="2">
    <source>
        <dbReference type="EMBL" id="SEJ56713.1"/>
    </source>
</evidence>
<dbReference type="CDD" id="cd06196">
    <property type="entry name" value="FNR_like_1"/>
    <property type="match status" value="1"/>
</dbReference>
<dbReference type="InterPro" id="IPR017938">
    <property type="entry name" value="Riboflavin_synthase-like_b-brl"/>
</dbReference>
<dbReference type="InterPro" id="IPR039261">
    <property type="entry name" value="FNR_nucleotide-bd"/>
</dbReference>
<evidence type="ECO:0000259" key="1">
    <source>
        <dbReference type="PROSITE" id="PS51384"/>
    </source>
</evidence>
<reference evidence="3" key="1">
    <citation type="submission" date="2016-10" db="EMBL/GenBank/DDBJ databases">
        <authorList>
            <person name="Varghese N."/>
            <person name="Submissions S."/>
        </authorList>
    </citation>
    <scope>NUCLEOTIDE SEQUENCE [LARGE SCALE GENOMIC DNA]</scope>
    <source>
        <strain evidence="3">IBRC-M 10761</strain>
    </source>
</reference>
<gene>
    <name evidence="2" type="ORF">SAMN05192553_105131</name>
</gene>
<dbReference type="InterPro" id="IPR050415">
    <property type="entry name" value="MRET"/>
</dbReference>
<dbReference type="InterPro" id="IPR001433">
    <property type="entry name" value="OxRdtase_FAD/NAD-bd"/>
</dbReference>
<dbReference type="PANTHER" id="PTHR47354">
    <property type="entry name" value="NADH OXIDOREDUCTASE HCR"/>
    <property type="match status" value="1"/>
</dbReference>
<dbReference type="Proteomes" id="UP000199403">
    <property type="component" value="Unassembled WGS sequence"/>
</dbReference>
<evidence type="ECO:0000313" key="3">
    <source>
        <dbReference type="Proteomes" id="UP000199403"/>
    </source>
</evidence>
<keyword evidence="3" id="KW-1185">Reference proteome</keyword>
<feature type="domain" description="FAD-binding FR-type" evidence="1">
    <location>
        <begin position="1"/>
        <end position="102"/>
    </location>
</feature>
<dbReference type="OrthoDB" id="9789468at2"/>
<organism evidence="2 3">
    <name type="scientific">Cyclobacterium xiamenense</name>
    <dbReference type="NCBI Taxonomy" id="1297121"/>
    <lineage>
        <taxon>Bacteria</taxon>
        <taxon>Pseudomonadati</taxon>
        <taxon>Bacteroidota</taxon>
        <taxon>Cytophagia</taxon>
        <taxon>Cytophagales</taxon>
        <taxon>Cyclobacteriaceae</taxon>
        <taxon>Cyclobacterium</taxon>
    </lineage>
</organism>
<dbReference type="PANTHER" id="PTHR47354:SF5">
    <property type="entry name" value="PROTEIN RFBI"/>
    <property type="match status" value="1"/>
</dbReference>
<dbReference type="SUPFAM" id="SSF63380">
    <property type="entry name" value="Riboflavin synthase domain-like"/>
    <property type="match status" value="1"/>
</dbReference>
<dbReference type="GO" id="GO:0016491">
    <property type="term" value="F:oxidoreductase activity"/>
    <property type="evidence" value="ECO:0007669"/>
    <property type="project" value="InterPro"/>
</dbReference>
<dbReference type="InterPro" id="IPR001709">
    <property type="entry name" value="Flavoprot_Pyr_Nucl_cyt_Rdtase"/>
</dbReference>
<dbReference type="RefSeq" id="WP_092176461.1">
    <property type="nucleotide sequence ID" value="NZ_FNZH01000005.1"/>
</dbReference>
<dbReference type="InterPro" id="IPR017927">
    <property type="entry name" value="FAD-bd_FR_type"/>
</dbReference>
<dbReference type="Gene3D" id="3.40.50.80">
    <property type="entry name" value="Nucleotide-binding domain of ferredoxin-NADP reductase (FNR) module"/>
    <property type="match status" value="1"/>
</dbReference>
<name>A0A1H6ZT93_9BACT</name>
<protein>
    <submittedName>
        <fullName evidence="2">Ferredoxin-NADP reductase</fullName>
    </submittedName>
</protein>
<dbReference type="Gene3D" id="2.40.30.10">
    <property type="entry name" value="Translation factors"/>
    <property type="match status" value="1"/>
</dbReference>
<dbReference type="SUPFAM" id="SSF52343">
    <property type="entry name" value="Ferredoxin reductase-like, C-terminal NADP-linked domain"/>
    <property type="match status" value="1"/>
</dbReference>
<dbReference type="Pfam" id="PF00175">
    <property type="entry name" value="NAD_binding_1"/>
    <property type="match status" value="1"/>
</dbReference>
<accession>A0A1H6ZT93</accession>
<sequence>MDTFHVQILNKKQVTHDTYAFQVEKPEGYTFEPGQATEVSLLKEGWEEEKRPFTFTSLPSDAHLEFTIKTYPDHEGVTKRLRDAEVGDRLEIGDAWGAISYKGPGVFIAGGAGITPFISILRDLRQKNAVGTNELIFANKTNDDIILFEELKTILGHKFYNIIGKQADTAYDQGRIDKAYLEKKITDFTDRQVYLCGPDGFMKAVEKALQELGVKPDSLVFEQ</sequence>
<dbReference type="AlphaFoldDB" id="A0A1H6ZT93"/>
<proteinExistence type="predicted"/>
<dbReference type="EMBL" id="FNZH01000005">
    <property type="protein sequence ID" value="SEJ56713.1"/>
    <property type="molecule type" value="Genomic_DNA"/>
</dbReference>
<dbReference type="Pfam" id="PF08022">
    <property type="entry name" value="FAD_binding_8"/>
    <property type="match status" value="1"/>
</dbReference>
<dbReference type="InterPro" id="IPR013112">
    <property type="entry name" value="FAD-bd_8"/>
</dbReference>
<dbReference type="PRINTS" id="PR00371">
    <property type="entry name" value="FPNCR"/>
</dbReference>